<dbReference type="InterPro" id="IPR036390">
    <property type="entry name" value="WH_DNA-bd_sf"/>
</dbReference>
<dbReference type="PANTHER" id="PTHR44846:SF16">
    <property type="entry name" value="TRANSCRIPTIONAL REGULATOR PHNF-RELATED"/>
    <property type="match status" value="1"/>
</dbReference>
<dbReference type="SUPFAM" id="SSF64288">
    <property type="entry name" value="Chorismate lyase-like"/>
    <property type="match status" value="1"/>
</dbReference>
<evidence type="ECO:0000259" key="4">
    <source>
        <dbReference type="PROSITE" id="PS50949"/>
    </source>
</evidence>
<evidence type="ECO:0000256" key="2">
    <source>
        <dbReference type="ARBA" id="ARBA00023125"/>
    </source>
</evidence>
<proteinExistence type="predicted"/>
<dbReference type="KEGG" id="spse:SULPSESMR1_02236"/>
<dbReference type="SMART" id="SM00345">
    <property type="entry name" value="HTH_GNTR"/>
    <property type="match status" value="1"/>
</dbReference>
<dbReference type="Gene3D" id="1.10.10.10">
    <property type="entry name" value="Winged helix-like DNA-binding domain superfamily/Winged helix DNA-binding domain"/>
    <property type="match status" value="1"/>
</dbReference>
<dbReference type="InterPro" id="IPR011663">
    <property type="entry name" value="UTRA"/>
</dbReference>
<evidence type="ECO:0000313" key="5">
    <source>
        <dbReference type="EMBL" id="ASM73037.1"/>
    </source>
</evidence>
<keyword evidence="2" id="KW-0238">DNA-binding</keyword>
<dbReference type="RefSeq" id="WP_198362786.1">
    <property type="nucleotide sequence ID" value="NZ_CP022415.1"/>
</dbReference>
<organism evidence="5 6">
    <name type="scientific">Pseudosulfitobacter pseudonitzschiae</name>
    <dbReference type="NCBI Taxonomy" id="1402135"/>
    <lineage>
        <taxon>Bacteria</taxon>
        <taxon>Pseudomonadati</taxon>
        <taxon>Pseudomonadota</taxon>
        <taxon>Alphaproteobacteria</taxon>
        <taxon>Rhodobacterales</taxon>
        <taxon>Roseobacteraceae</taxon>
        <taxon>Pseudosulfitobacter</taxon>
    </lineage>
</organism>
<dbReference type="Gene3D" id="3.40.1410.10">
    <property type="entry name" value="Chorismate lyase-like"/>
    <property type="match status" value="1"/>
</dbReference>
<dbReference type="GO" id="GO:0003700">
    <property type="term" value="F:DNA-binding transcription factor activity"/>
    <property type="evidence" value="ECO:0007669"/>
    <property type="project" value="InterPro"/>
</dbReference>
<dbReference type="Pfam" id="PF07702">
    <property type="entry name" value="UTRA"/>
    <property type="match status" value="1"/>
</dbReference>
<dbReference type="CDD" id="cd07377">
    <property type="entry name" value="WHTH_GntR"/>
    <property type="match status" value="1"/>
</dbReference>
<dbReference type="Pfam" id="PF00392">
    <property type="entry name" value="GntR"/>
    <property type="match status" value="1"/>
</dbReference>
<dbReference type="PANTHER" id="PTHR44846">
    <property type="entry name" value="MANNOSYL-D-GLYCERATE TRANSPORT/METABOLISM SYSTEM REPRESSOR MNGR-RELATED"/>
    <property type="match status" value="1"/>
</dbReference>
<dbReference type="InterPro" id="IPR028978">
    <property type="entry name" value="Chorismate_lyase_/UTRA_dom_sf"/>
</dbReference>
<dbReference type="SUPFAM" id="SSF46785">
    <property type="entry name" value="Winged helix' DNA-binding domain"/>
    <property type="match status" value="1"/>
</dbReference>
<dbReference type="PRINTS" id="PR00035">
    <property type="entry name" value="HTHGNTR"/>
</dbReference>
<dbReference type="EMBL" id="CP022415">
    <property type="protein sequence ID" value="ASM73037.1"/>
    <property type="molecule type" value="Genomic_DNA"/>
</dbReference>
<protein>
    <submittedName>
        <fullName evidence="5">HTH-type transcriptional regulator GmuR</fullName>
    </submittedName>
</protein>
<dbReference type="PROSITE" id="PS50949">
    <property type="entry name" value="HTH_GNTR"/>
    <property type="match status" value="1"/>
</dbReference>
<keyword evidence="6" id="KW-1185">Reference proteome</keyword>
<keyword evidence="3" id="KW-0804">Transcription</keyword>
<dbReference type="InterPro" id="IPR050679">
    <property type="entry name" value="Bact_HTH_transcr_reg"/>
</dbReference>
<accession>A0A221K2G4</accession>
<gene>
    <name evidence="5" type="primary">gmuR</name>
    <name evidence="5" type="ORF">SULPSESMR1_02236</name>
</gene>
<dbReference type="STRING" id="1402135.SAMN05444149_102581"/>
<reference evidence="5 6" key="1">
    <citation type="submission" date="2017-07" db="EMBL/GenBank/DDBJ databases">
        <title>Genome Sequence of Sulfitobacter pseudonitzschiae Strain SMR1 Isolated from a culture of the Diatom Skeletonema marinoi.</title>
        <authorList>
            <person name="Topel M."/>
            <person name="Pinder M.I.M."/>
            <person name="Johansson O.N."/>
            <person name="Kourtchenko O."/>
            <person name="Godhe A."/>
            <person name="Clarke A.K."/>
        </authorList>
    </citation>
    <scope>NUCLEOTIDE SEQUENCE [LARGE SCALE GENOMIC DNA]</scope>
    <source>
        <strain evidence="5 6">SMR1</strain>
    </source>
</reference>
<sequence>MTTAFRNWQAVQQEVLRRIHAREWAPGNLIPNEADLAAEFGCARATVNRALRAVAEAGLLDRKRKAGTRVALQPVARATLSIAVIRQEVEDKGARYSYALLERAVVRPPAPVRATLNTADAALLHVRAMHFADGLPYALEDRWINPQGAPDVLDQPFDTTSANEWLLEHTPYTGGDIALSAHNATHVEAQELGCNEGAALFALTRNTWNGPVAVTRVRLLFAPGHTMQADL</sequence>
<dbReference type="SMART" id="SM00866">
    <property type="entry name" value="UTRA"/>
    <property type="match status" value="1"/>
</dbReference>
<evidence type="ECO:0000313" key="6">
    <source>
        <dbReference type="Proteomes" id="UP000199754"/>
    </source>
</evidence>
<dbReference type="GO" id="GO:0003677">
    <property type="term" value="F:DNA binding"/>
    <property type="evidence" value="ECO:0007669"/>
    <property type="project" value="UniProtKB-KW"/>
</dbReference>
<dbReference type="AlphaFoldDB" id="A0A221K2G4"/>
<dbReference type="InterPro" id="IPR036388">
    <property type="entry name" value="WH-like_DNA-bd_sf"/>
</dbReference>
<keyword evidence="1" id="KW-0805">Transcription regulation</keyword>
<name>A0A221K2G4_9RHOB</name>
<evidence type="ECO:0000256" key="1">
    <source>
        <dbReference type="ARBA" id="ARBA00023015"/>
    </source>
</evidence>
<evidence type="ECO:0000256" key="3">
    <source>
        <dbReference type="ARBA" id="ARBA00023163"/>
    </source>
</evidence>
<dbReference type="InterPro" id="IPR000524">
    <property type="entry name" value="Tscrpt_reg_HTH_GntR"/>
</dbReference>
<feature type="domain" description="HTH gntR-type" evidence="4">
    <location>
        <begin position="5"/>
        <end position="73"/>
    </location>
</feature>
<dbReference type="Proteomes" id="UP000199754">
    <property type="component" value="Chromosome"/>
</dbReference>